<feature type="region of interest" description="Disordered" evidence="1">
    <location>
        <begin position="38"/>
        <end position="81"/>
    </location>
</feature>
<evidence type="ECO:0000313" key="3">
    <source>
        <dbReference type="EMBL" id="MET3527724.1"/>
    </source>
</evidence>
<proteinExistence type="predicted"/>
<feature type="chain" id="PRO_5047340128" description="Secreted protein" evidence="2">
    <location>
        <begin position="21"/>
        <end position="520"/>
    </location>
</feature>
<keyword evidence="2" id="KW-0732">Signal</keyword>
<dbReference type="RefSeq" id="WP_331930405.1">
    <property type="nucleotide sequence ID" value="NZ_JBEPLU010000002.1"/>
</dbReference>
<feature type="signal peptide" evidence="2">
    <location>
        <begin position="1"/>
        <end position="20"/>
    </location>
</feature>
<gene>
    <name evidence="3" type="ORF">ABID41_002842</name>
</gene>
<name>A0ABV2EKZ8_9CAUL</name>
<comment type="caution">
    <text evidence="3">The sequence shown here is derived from an EMBL/GenBank/DDBJ whole genome shotgun (WGS) entry which is preliminary data.</text>
</comment>
<accession>A0ABV2EKZ8</accession>
<evidence type="ECO:0000313" key="4">
    <source>
        <dbReference type="Proteomes" id="UP001549110"/>
    </source>
</evidence>
<evidence type="ECO:0008006" key="5">
    <source>
        <dbReference type="Google" id="ProtNLM"/>
    </source>
</evidence>
<evidence type="ECO:0000256" key="1">
    <source>
        <dbReference type="SAM" id="MobiDB-lite"/>
    </source>
</evidence>
<dbReference type="PANTHER" id="PTHR41339">
    <property type="entry name" value="LIPL48"/>
    <property type="match status" value="1"/>
</dbReference>
<dbReference type="PANTHER" id="PTHR41339:SF1">
    <property type="entry name" value="SECRETED PROTEIN"/>
    <property type="match status" value="1"/>
</dbReference>
<protein>
    <recommendedName>
        <fullName evidence="5">Secreted protein</fullName>
    </recommendedName>
</protein>
<feature type="compositionally biased region" description="Gly residues" evidence="1">
    <location>
        <begin position="44"/>
        <end position="58"/>
    </location>
</feature>
<evidence type="ECO:0000256" key="2">
    <source>
        <dbReference type="SAM" id="SignalP"/>
    </source>
</evidence>
<sequence>MTGKKFKVLVMASMSALALAGCGADDISSPGAGGDVIINPPANGGNGGTPGTPGGGGALVTPASGCPTISDPQGLKDDGTITGPTGTYRVCTLPSRFNTSSRLTKVAGLLYQLSGRVDVGKDGGFTASAADTNVTLTIDPGVIIFGGAGQSWLAVNRGNKISAVGTATQPIIFTSRDNVLGLNTDSSQGQWGGVVLMGRGRVTDCTTGSVAAGTCERQTEGSADPAVYGGANDADSSGRMSYVQIRYSGFVLGANVELQSLTTEGVGSGTVLDHIMSFNSSDDGSEHFGGSPTMKYYIAVGADDDSVDVDTGAQANFQYGLLIQRPGAGDALMEIDSNGFEADTPRTKLQVSNFTMVQGQVSSNNEANDQASVLYRGNSDVTLVNSIMATPNNECIRMNGSGTTPSTLTARSAVLTCNATKYIGSGAYTAAQVATFFGAGSNGNRDDFTSTLSNGFVNGSNEMGVAAFNVSGLGSAFTAVTHIGGVKDSTDTWYAGWTCNSSTANFGSGNTGLCTSLPTT</sequence>
<dbReference type="Proteomes" id="UP001549110">
    <property type="component" value="Unassembled WGS sequence"/>
</dbReference>
<reference evidence="3 4" key="1">
    <citation type="submission" date="2024-06" db="EMBL/GenBank/DDBJ databases">
        <title>Genomic Encyclopedia of Type Strains, Phase IV (KMG-IV): sequencing the most valuable type-strain genomes for metagenomic binning, comparative biology and taxonomic classification.</title>
        <authorList>
            <person name="Goeker M."/>
        </authorList>
    </citation>
    <scope>NUCLEOTIDE SEQUENCE [LARGE SCALE GENOMIC DNA]</scope>
    <source>
        <strain evidence="3 4">DSM 17809</strain>
    </source>
</reference>
<dbReference type="PROSITE" id="PS51257">
    <property type="entry name" value="PROKAR_LIPOPROTEIN"/>
    <property type="match status" value="1"/>
</dbReference>
<organism evidence="3 4">
    <name type="scientific">Phenylobacterium koreense</name>
    <dbReference type="NCBI Taxonomy" id="266125"/>
    <lineage>
        <taxon>Bacteria</taxon>
        <taxon>Pseudomonadati</taxon>
        <taxon>Pseudomonadota</taxon>
        <taxon>Alphaproteobacteria</taxon>
        <taxon>Caulobacterales</taxon>
        <taxon>Caulobacteraceae</taxon>
        <taxon>Phenylobacterium</taxon>
    </lineage>
</organism>
<dbReference type="EMBL" id="JBEPLU010000002">
    <property type="protein sequence ID" value="MET3527724.1"/>
    <property type="molecule type" value="Genomic_DNA"/>
</dbReference>
<keyword evidence="4" id="KW-1185">Reference proteome</keyword>